<dbReference type="RefSeq" id="WP_019380231.1">
    <property type="nucleotide sequence ID" value="NZ_CP015506.1"/>
</dbReference>
<dbReference type="PANTHER" id="PTHR46847">
    <property type="entry name" value="D-ALLOSE-BINDING PERIPLASMIC PROTEIN-RELATED"/>
    <property type="match status" value="1"/>
</dbReference>
<accession>A0A160M7C7</accession>
<evidence type="ECO:0000256" key="2">
    <source>
        <dbReference type="ARBA" id="ARBA00007639"/>
    </source>
</evidence>
<feature type="domain" description="Periplasmic binding protein" evidence="4">
    <location>
        <begin position="49"/>
        <end position="301"/>
    </location>
</feature>
<comment type="similarity">
    <text evidence="2">Belongs to the bacterial solute-binding protein 2 family.</text>
</comment>
<dbReference type="InterPro" id="IPR028082">
    <property type="entry name" value="Peripla_BP_I"/>
</dbReference>
<dbReference type="SUPFAM" id="SSF53822">
    <property type="entry name" value="Periplasmic binding protein-like I"/>
    <property type="match status" value="1"/>
</dbReference>
<dbReference type="STRING" id="1196031.A361_03165"/>
<dbReference type="Proteomes" id="UP000077856">
    <property type="component" value="Chromosome"/>
</dbReference>
<dbReference type="Gene3D" id="3.40.50.2300">
    <property type="match status" value="2"/>
</dbReference>
<name>A0A160M7C7_9BACI</name>
<dbReference type="InterPro" id="IPR025997">
    <property type="entry name" value="SBP_2_dom"/>
</dbReference>
<dbReference type="Pfam" id="PF13407">
    <property type="entry name" value="Peripla_BP_4"/>
    <property type="match status" value="1"/>
</dbReference>
<dbReference type="GO" id="GO:0030313">
    <property type="term" value="C:cell envelope"/>
    <property type="evidence" value="ECO:0007669"/>
    <property type="project" value="UniProtKB-SubCell"/>
</dbReference>
<reference evidence="5 6" key="1">
    <citation type="submission" date="2016-04" db="EMBL/GenBank/DDBJ databases">
        <title>Complete genome sequence of Bacillus oceanisediminis strain 2691.</title>
        <authorList>
            <person name="Jeong H."/>
            <person name="Kim H.J."/>
            <person name="Lee D.-W."/>
        </authorList>
    </citation>
    <scope>NUCLEOTIDE SEQUENCE [LARGE SCALE GENOMIC DNA]</scope>
    <source>
        <strain evidence="5 6">2691</strain>
    </source>
</reference>
<evidence type="ECO:0000256" key="3">
    <source>
        <dbReference type="ARBA" id="ARBA00022729"/>
    </source>
</evidence>
<dbReference type="PANTHER" id="PTHR46847:SF1">
    <property type="entry name" value="D-ALLOSE-BINDING PERIPLASMIC PROTEIN-RELATED"/>
    <property type="match status" value="1"/>
</dbReference>
<dbReference type="GO" id="GO:0030246">
    <property type="term" value="F:carbohydrate binding"/>
    <property type="evidence" value="ECO:0007669"/>
    <property type="project" value="UniProtKB-ARBA"/>
</dbReference>
<sequence length="325" mass="36592">MRKTGILVFCLTCIVLGYFTFTLSKKAFTSEWDLPAASDGQEAKYRLVLITQELETPFWDKAGIAAQEQARKDGASLEVWGSYGKNQEEFLKKLEIAIQSKVDGIIVQGLDTQEFKDLTKIKAAFYGIPIITVANDVAKSESLRKTYVGSDQYLAGQLIAKQLLDDMGHKGKVILMGDKHKEFYQRQRLDGIHEVLKDYPNIQTVYAETTDVREEIIAATQNMLNQNPDTDSFIAIKANIAGAMIQEIGRRSQVEPYYIYSFDDGPDSISLLTQGKLDGIIEQSPEKMGSLSVELILKWLRDEEVPLKSEGYLTDIRILKAMEKQ</sequence>
<evidence type="ECO:0000313" key="6">
    <source>
        <dbReference type="Proteomes" id="UP000077856"/>
    </source>
</evidence>
<evidence type="ECO:0000313" key="5">
    <source>
        <dbReference type="EMBL" id="AND38164.1"/>
    </source>
</evidence>
<protein>
    <submittedName>
        <fullName evidence="5">Sugar ABC transporter substrate-binding protein</fullName>
    </submittedName>
</protein>
<dbReference type="eggNOG" id="COG1879">
    <property type="taxonomic scope" value="Bacteria"/>
</dbReference>
<proteinExistence type="inferred from homology"/>
<comment type="subcellular location">
    <subcellularLocation>
        <location evidence="1">Cell envelope</location>
    </subcellularLocation>
</comment>
<evidence type="ECO:0000256" key="1">
    <source>
        <dbReference type="ARBA" id="ARBA00004196"/>
    </source>
</evidence>
<dbReference type="KEGG" id="bon:A361_03165"/>
<dbReference type="AlphaFoldDB" id="A0A160M7C7"/>
<keyword evidence="3" id="KW-0732">Signal</keyword>
<organism evidence="5 6">
    <name type="scientific">Cytobacillus oceanisediminis 2691</name>
    <dbReference type="NCBI Taxonomy" id="1196031"/>
    <lineage>
        <taxon>Bacteria</taxon>
        <taxon>Bacillati</taxon>
        <taxon>Bacillota</taxon>
        <taxon>Bacilli</taxon>
        <taxon>Bacillales</taxon>
        <taxon>Bacillaceae</taxon>
        <taxon>Cytobacillus</taxon>
    </lineage>
</organism>
<dbReference type="EMBL" id="CP015506">
    <property type="protein sequence ID" value="AND38164.1"/>
    <property type="molecule type" value="Genomic_DNA"/>
</dbReference>
<gene>
    <name evidence="5" type="ORF">A361_03165</name>
</gene>
<evidence type="ECO:0000259" key="4">
    <source>
        <dbReference type="Pfam" id="PF13407"/>
    </source>
</evidence>